<dbReference type="EMBL" id="BDCR01000003">
    <property type="protein sequence ID" value="GAT63392.1"/>
    <property type="molecule type" value="Genomic_DNA"/>
</dbReference>
<dbReference type="Proteomes" id="UP000076586">
    <property type="component" value="Unassembled WGS sequence"/>
</dbReference>
<accession>A0A171A8J9</accession>
<proteinExistence type="predicted"/>
<name>A0A171A8J9_9BACT</name>
<gene>
    <name evidence="1" type="ORF">PJIAN_3721</name>
</gene>
<dbReference type="OrthoDB" id="1032737at2"/>
<keyword evidence="2" id="KW-1185">Reference proteome</keyword>
<evidence type="ECO:0000313" key="1">
    <source>
        <dbReference type="EMBL" id="GAT63392.1"/>
    </source>
</evidence>
<dbReference type="RefSeq" id="WP_153802541.1">
    <property type="nucleotide sequence ID" value="NZ_BDCR01000003.1"/>
</dbReference>
<dbReference type="STRING" id="681398.PJIAN_3721"/>
<protein>
    <submittedName>
        <fullName evidence="1">Uncharacterized protein</fullName>
    </submittedName>
</protein>
<dbReference type="AlphaFoldDB" id="A0A171A8J9"/>
<organism evidence="1 2">
    <name type="scientific">Paludibacter jiangxiensis</name>
    <dbReference type="NCBI Taxonomy" id="681398"/>
    <lineage>
        <taxon>Bacteria</taxon>
        <taxon>Pseudomonadati</taxon>
        <taxon>Bacteroidota</taxon>
        <taxon>Bacteroidia</taxon>
        <taxon>Bacteroidales</taxon>
        <taxon>Paludibacteraceae</taxon>
        <taxon>Paludibacter</taxon>
    </lineage>
</organism>
<evidence type="ECO:0000313" key="2">
    <source>
        <dbReference type="Proteomes" id="UP000076586"/>
    </source>
</evidence>
<reference evidence="2" key="1">
    <citation type="submission" date="2016-04" db="EMBL/GenBank/DDBJ databases">
        <title>Draft genome sequence of Paludibacter jiangxiensis strain NM7.</title>
        <authorList>
            <person name="Qiu Y."/>
            <person name="Matsuura N."/>
            <person name="Ohashi A."/>
            <person name="Tourlousse M.D."/>
            <person name="Sekiguchi Y."/>
        </authorList>
    </citation>
    <scope>NUCLEOTIDE SEQUENCE [LARGE SCALE GENOMIC DNA]</scope>
    <source>
        <strain evidence="2">NM7</strain>
    </source>
</reference>
<comment type="caution">
    <text evidence="1">The sequence shown here is derived from an EMBL/GenBank/DDBJ whole genome shotgun (WGS) entry which is preliminary data.</text>
</comment>
<sequence length="103" mass="12125">MIASHIMNCLLAQKMIVWSWGFNSPIYLRDGLQFNVQGFIFQGVVQIKYNEGTDLFYINFIKNKKILDVFLNVSIDMLIDTLDCYIEKVEDYGKRVRDEYSLL</sequence>
<reference evidence="2" key="2">
    <citation type="journal article" date="2017" name="Genome Announc.">
        <title>Draft genome sequence of Paludibacter jiangxiensis NM7(T), a propionate-producing fermentative bacterium.</title>
        <authorList>
            <person name="Qiu Y.-L."/>
            <person name="Tourlousse D.M."/>
            <person name="Matsuura N."/>
            <person name="Ohashi A."/>
            <person name="Sekiguchi Y."/>
        </authorList>
    </citation>
    <scope>NUCLEOTIDE SEQUENCE [LARGE SCALE GENOMIC DNA]</scope>
    <source>
        <strain evidence="2">NM7</strain>
    </source>
</reference>